<feature type="compositionally biased region" description="Basic and acidic residues" evidence="1">
    <location>
        <begin position="77"/>
        <end position="86"/>
    </location>
</feature>
<sequence>MTEKIIQKIIKLMPLILLVMLVFIDRNDTVHVVGFLLLLFFYTGVLIARILYAKKMWHVEFGKDDLSRDPSVNKMSDLMDKLDRTE</sequence>
<gene>
    <name evidence="3" type="ORF">METZ01_LOCUS120164</name>
</gene>
<evidence type="ECO:0000313" key="3">
    <source>
        <dbReference type="EMBL" id="SVA67310.1"/>
    </source>
</evidence>
<proteinExistence type="predicted"/>
<dbReference type="AlphaFoldDB" id="A0A381XRP3"/>
<reference evidence="3" key="1">
    <citation type="submission" date="2018-05" db="EMBL/GenBank/DDBJ databases">
        <authorList>
            <person name="Lanie J.A."/>
            <person name="Ng W.-L."/>
            <person name="Kazmierczak K.M."/>
            <person name="Andrzejewski T.M."/>
            <person name="Davidsen T.M."/>
            <person name="Wayne K.J."/>
            <person name="Tettelin H."/>
            <person name="Glass J.I."/>
            <person name="Rusch D."/>
            <person name="Podicherti R."/>
            <person name="Tsui H.-C.T."/>
            <person name="Winkler M.E."/>
        </authorList>
    </citation>
    <scope>NUCLEOTIDE SEQUENCE</scope>
</reference>
<feature type="region of interest" description="Disordered" evidence="1">
    <location>
        <begin position="66"/>
        <end position="86"/>
    </location>
</feature>
<evidence type="ECO:0000256" key="2">
    <source>
        <dbReference type="SAM" id="Phobius"/>
    </source>
</evidence>
<organism evidence="3">
    <name type="scientific">marine metagenome</name>
    <dbReference type="NCBI Taxonomy" id="408172"/>
    <lineage>
        <taxon>unclassified sequences</taxon>
        <taxon>metagenomes</taxon>
        <taxon>ecological metagenomes</taxon>
    </lineage>
</organism>
<dbReference type="EMBL" id="UINC01016099">
    <property type="protein sequence ID" value="SVA67310.1"/>
    <property type="molecule type" value="Genomic_DNA"/>
</dbReference>
<feature type="transmembrane region" description="Helical" evidence="2">
    <location>
        <begin position="9"/>
        <end position="24"/>
    </location>
</feature>
<protein>
    <submittedName>
        <fullName evidence="3">Uncharacterized protein</fullName>
    </submittedName>
</protein>
<evidence type="ECO:0000256" key="1">
    <source>
        <dbReference type="SAM" id="MobiDB-lite"/>
    </source>
</evidence>
<feature type="transmembrane region" description="Helical" evidence="2">
    <location>
        <begin position="30"/>
        <end position="52"/>
    </location>
</feature>
<keyword evidence="2" id="KW-1133">Transmembrane helix</keyword>
<keyword evidence="2" id="KW-0472">Membrane</keyword>
<name>A0A381XRP3_9ZZZZ</name>
<accession>A0A381XRP3</accession>
<keyword evidence="2" id="KW-0812">Transmembrane</keyword>